<sequence length="146" mass="15979">MVFTISLDPFNLNHASPASASIAGQQTVSSYSAPHVYFTTTSLATAAPPVSHHRTQRSQRQYQPGKLHVKISMNQWKLNVSKQTVLGARGAERGIITSGVADVAQFLAAVEDCSTTNTFYLFLPSINQLWVACSYQTDYLTQCIPI</sequence>
<dbReference type="RefSeq" id="XP_055883005.1">
    <property type="nucleotide sequence ID" value="XM_056027030.1"/>
</dbReference>
<organism evidence="1 3">
    <name type="scientific">Biomphalaria glabrata</name>
    <name type="common">Bloodfluke planorb</name>
    <name type="synonym">Freshwater snail</name>
    <dbReference type="NCBI Taxonomy" id="6526"/>
    <lineage>
        <taxon>Eukaryota</taxon>
        <taxon>Metazoa</taxon>
        <taxon>Spiralia</taxon>
        <taxon>Lophotrochozoa</taxon>
        <taxon>Mollusca</taxon>
        <taxon>Gastropoda</taxon>
        <taxon>Heterobranchia</taxon>
        <taxon>Euthyneura</taxon>
        <taxon>Panpulmonata</taxon>
        <taxon>Hygrophila</taxon>
        <taxon>Lymnaeoidea</taxon>
        <taxon>Planorbidae</taxon>
        <taxon>Biomphalaria</taxon>
    </lineage>
</organism>
<keyword evidence="1" id="KW-1185">Reference proteome</keyword>
<accession>A0A9W3A6V9</accession>
<evidence type="ECO:0000313" key="4">
    <source>
        <dbReference type="RefSeq" id="XP_055883007.1"/>
    </source>
</evidence>
<dbReference type="RefSeq" id="XP_055883007.1">
    <property type="nucleotide sequence ID" value="XM_056027032.1"/>
</dbReference>
<protein>
    <submittedName>
        <fullName evidence="2 3">Uncharacterized protein LOC106053027 isoform X4</fullName>
    </submittedName>
</protein>
<name>A0A9W3A6V9_BIOGL</name>
<evidence type="ECO:0000313" key="2">
    <source>
        <dbReference type="RefSeq" id="XP_055883005.1"/>
    </source>
</evidence>
<evidence type="ECO:0000313" key="1">
    <source>
        <dbReference type="Proteomes" id="UP001165740"/>
    </source>
</evidence>
<dbReference type="Proteomes" id="UP001165740">
    <property type="component" value="Chromosome 4"/>
</dbReference>
<dbReference type="RefSeq" id="XP_055883008.1">
    <property type="nucleotide sequence ID" value="XM_056027033.1"/>
</dbReference>
<dbReference type="AlphaFoldDB" id="A0A9W3A6V9"/>
<dbReference type="GeneID" id="106053027"/>
<evidence type="ECO:0000313" key="5">
    <source>
        <dbReference type="RefSeq" id="XP_055883008.1"/>
    </source>
</evidence>
<dbReference type="RefSeq" id="XP_055883006.1">
    <property type="nucleotide sequence ID" value="XM_056027031.1"/>
</dbReference>
<evidence type="ECO:0000313" key="3">
    <source>
        <dbReference type="RefSeq" id="XP_055883006.1"/>
    </source>
</evidence>
<proteinExistence type="predicted"/>
<reference evidence="2 3" key="1">
    <citation type="submission" date="2025-04" db="UniProtKB">
        <authorList>
            <consortium name="RefSeq"/>
        </authorList>
    </citation>
    <scope>IDENTIFICATION</scope>
</reference>
<gene>
    <name evidence="2 3 4 5" type="primary">LOC106053027</name>
</gene>